<organism evidence="2 3">
    <name type="scientific">Nocardia macrotermitis</name>
    <dbReference type="NCBI Taxonomy" id="2585198"/>
    <lineage>
        <taxon>Bacteria</taxon>
        <taxon>Bacillati</taxon>
        <taxon>Actinomycetota</taxon>
        <taxon>Actinomycetes</taxon>
        <taxon>Mycobacteriales</taxon>
        <taxon>Nocardiaceae</taxon>
        <taxon>Nocardia</taxon>
    </lineage>
</organism>
<dbReference type="EMBL" id="WEGK01000001">
    <property type="protein sequence ID" value="MQY17345.1"/>
    <property type="molecule type" value="Genomic_DNA"/>
</dbReference>
<name>A0A7K0CV50_9NOCA</name>
<protein>
    <submittedName>
        <fullName evidence="2">Urease accessory protein UreD</fullName>
    </submittedName>
</protein>
<sequence>MLRTEVRIVASPGVLPRIHATGGLAARRTGPDIVHLIGTAATPLGGDELDIAVVVEPGARLCLRSVAATIALPGRTTPLSHAHWTFEVGAGGELDVDPEPTVIAGGAVHHAVTTVRLAEDARLRLRERVQVGRTDETVGHWRGDLVADLDSMPLLRHRLELGEDSPTDDALAAPRAITSVLRYPDESGSRTWGLDAALLPLAAGGSLYTWTGARLSDEPIAEIEVAAIQR</sequence>
<proteinExistence type="predicted"/>
<dbReference type="GO" id="GO:0016151">
    <property type="term" value="F:nickel cation binding"/>
    <property type="evidence" value="ECO:0007669"/>
    <property type="project" value="InterPro"/>
</dbReference>
<dbReference type="Proteomes" id="UP000438448">
    <property type="component" value="Unassembled WGS sequence"/>
</dbReference>
<comment type="caution">
    <text evidence="2">The sequence shown here is derived from an EMBL/GenBank/DDBJ whole genome shotgun (WGS) entry which is preliminary data.</text>
</comment>
<dbReference type="InterPro" id="IPR002669">
    <property type="entry name" value="UreD"/>
</dbReference>
<keyword evidence="1" id="KW-0143">Chaperone</keyword>
<evidence type="ECO:0000313" key="2">
    <source>
        <dbReference type="EMBL" id="MQY17345.1"/>
    </source>
</evidence>
<accession>A0A7K0CV50</accession>
<dbReference type="AlphaFoldDB" id="A0A7K0CV50"/>
<gene>
    <name evidence="2" type="primary">ureD</name>
    <name evidence="2" type="ORF">NRB20_04080</name>
</gene>
<evidence type="ECO:0000256" key="1">
    <source>
        <dbReference type="ARBA" id="ARBA00023186"/>
    </source>
</evidence>
<reference evidence="2 3" key="1">
    <citation type="submission" date="2019-10" db="EMBL/GenBank/DDBJ databases">
        <title>Nocardia macrotermitis sp. nov. and Nocardia aurantia sp. nov., isolated from the gut of fungus growing-termite Macrotermes natalensis.</title>
        <authorList>
            <person name="Benndorf R."/>
            <person name="Schwitalla J."/>
            <person name="Martin K."/>
            <person name="De Beer W."/>
            <person name="Kaster A.-K."/>
            <person name="Vollmers J."/>
            <person name="Poulsen M."/>
            <person name="Beemelmanns C."/>
        </authorList>
    </citation>
    <scope>NUCLEOTIDE SEQUENCE [LARGE SCALE GENOMIC DNA]</scope>
    <source>
        <strain evidence="2 3">RB20</strain>
    </source>
</reference>
<dbReference type="Pfam" id="PF01774">
    <property type="entry name" value="UreD"/>
    <property type="match status" value="1"/>
</dbReference>
<keyword evidence="3" id="KW-1185">Reference proteome</keyword>
<evidence type="ECO:0000313" key="3">
    <source>
        <dbReference type="Proteomes" id="UP000438448"/>
    </source>
</evidence>